<feature type="compositionally biased region" description="Basic and acidic residues" evidence="1">
    <location>
        <begin position="83"/>
        <end position="126"/>
    </location>
</feature>
<feature type="compositionally biased region" description="Basic and acidic residues" evidence="1">
    <location>
        <begin position="147"/>
        <end position="172"/>
    </location>
</feature>
<dbReference type="EMBL" id="MLJW01000649">
    <property type="protein sequence ID" value="OIQ84046.1"/>
    <property type="molecule type" value="Genomic_DNA"/>
</dbReference>
<feature type="compositionally biased region" description="Basic and acidic residues" evidence="1">
    <location>
        <begin position="1"/>
        <end position="26"/>
    </location>
</feature>
<dbReference type="AlphaFoldDB" id="A0A1J5QKL7"/>
<gene>
    <name evidence="2" type="ORF">GALL_341260</name>
</gene>
<protein>
    <submittedName>
        <fullName evidence="2">Uncharacterized protein</fullName>
    </submittedName>
</protein>
<comment type="caution">
    <text evidence="2">The sequence shown here is derived from an EMBL/GenBank/DDBJ whole genome shotgun (WGS) entry which is preliminary data.</text>
</comment>
<feature type="compositionally biased region" description="Basic and acidic residues" evidence="1">
    <location>
        <begin position="36"/>
        <end position="47"/>
    </location>
</feature>
<proteinExistence type="predicted"/>
<accession>A0A1J5QKL7</accession>
<evidence type="ECO:0000313" key="2">
    <source>
        <dbReference type="EMBL" id="OIQ84046.1"/>
    </source>
</evidence>
<sequence>MHDEAHGESEPDSGHDGHREHAEAVRQRRGPRRHGRDRDLVQREGGRVVDQALAGEHRRGAPGQTESTSDRCRGDGVGWGDHGAQDECRREREARDQPRRDHCDRGRGDEDEAHAEPGDRVERRAEVLVGARQGGRVEERGEDEPEQQVRVHLDAGDRRDERHGEPGREHEQVGGPAVAARHGRDGDRSRHQDEECRLGHEPSSPPRGRTARRAASLRPGAGRPRCRHDPR</sequence>
<reference evidence="2" key="1">
    <citation type="submission" date="2016-10" db="EMBL/GenBank/DDBJ databases">
        <title>Sequence of Gallionella enrichment culture.</title>
        <authorList>
            <person name="Poehlein A."/>
            <person name="Muehling M."/>
            <person name="Daniel R."/>
        </authorList>
    </citation>
    <scope>NUCLEOTIDE SEQUENCE</scope>
</reference>
<feature type="compositionally biased region" description="Basic and acidic residues" evidence="1">
    <location>
        <begin position="182"/>
        <end position="200"/>
    </location>
</feature>
<name>A0A1J5QKL7_9ZZZZ</name>
<organism evidence="2">
    <name type="scientific">mine drainage metagenome</name>
    <dbReference type="NCBI Taxonomy" id="410659"/>
    <lineage>
        <taxon>unclassified sequences</taxon>
        <taxon>metagenomes</taxon>
        <taxon>ecological metagenomes</taxon>
    </lineage>
</organism>
<feature type="region of interest" description="Disordered" evidence="1">
    <location>
        <begin position="1"/>
        <end position="231"/>
    </location>
</feature>
<evidence type="ECO:0000256" key="1">
    <source>
        <dbReference type="SAM" id="MobiDB-lite"/>
    </source>
</evidence>